<feature type="transmembrane region" description="Helical" evidence="6">
    <location>
        <begin position="128"/>
        <end position="151"/>
    </location>
</feature>
<feature type="transmembrane region" description="Helical" evidence="6">
    <location>
        <begin position="406"/>
        <end position="427"/>
    </location>
</feature>
<feature type="transmembrane region" description="Helical" evidence="6">
    <location>
        <begin position="44"/>
        <end position="66"/>
    </location>
</feature>
<evidence type="ECO:0000313" key="7">
    <source>
        <dbReference type="EMBL" id="POP52020.1"/>
    </source>
</evidence>
<proteinExistence type="inferred from homology"/>
<evidence type="ECO:0000256" key="6">
    <source>
        <dbReference type="SAM" id="Phobius"/>
    </source>
</evidence>
<dbReference type="PANTHER" id="PTHR42893">
    <property type="entry name" value="PROTEIN DETOXIFICATION 44, CHLOROPLASTIC-RELATED"/>
    <property type="match status" value="1"/>
</dbReference>
<evidence type="ECO:0000256" key="1">
    <source>
        <dbReference type="ARBA" id="ARBA00004141"/>
    </source>
</evidence>
<dbReference type="AlphaFoldDB" id="A0A2S4HDH9"/>
<feature type="transmembrane region" description="Helical" evidence="6">
    <location>
        <begin position="315"/>
        <end position="339"/>
    </location>
</feature>
<dbReference type="GO" id="GO:0005886">
    <property type="term" value="C:plasma membrane"/>
    <property type="evidence" value="ECO:0007669"/>
    <property type="project" value="TreeGrafter"/>
</dbReference>
<dbReference type="NCBIfam" id="TIGR00797">
    <property type="entry name" value="matE"/>
    <property type="match status" value="1"/>
</dbReference>
<keyword evidence="3 6" id="KW-0812">Transmembrane</keyword>
<dbReference type="PANTHER" id="PTHR42893:SF46">
    <property type="entry name" value="PROTEIN DETOXIFICATION 44, CHLOROPLASTIC"/>
    <property type="match status" value="1"/>
</dbReference>
<dbReference type="GO" id="GO:0042910">
    <property type="term" value="F:xenobiotic transmembrane transporter activity"/>
    <property type="evidence" value="ECO:0007669"/>
    <property type="project" value="InterPro"/>
</dbReference>
<comment type="caution">
    <text evidence="7">The sequence shown here is derived from an EMBL/GenBank/DDBJ whole genome shotgun (WGS) entry which is preliminary data.</text>
</comment>
<evidence type="ECO:0000256" key="5">
    <source>
        <dbReference type="ARBA" id="ARBA00023136"/>
    </source>
</evidence>
<keyword evidence="5 6" id="KW-0472">Membrane</keyword>
<evidence type="ECO:0000256" key="4">
    <source>
        <dbReference type="ARBA" id="ARBA00022989"/>
    </source>
</evidence>
<keyword evidence="4 6" id="KW-1133">Transmembrane helix</keyword>
<accession>A0A2S4HDH9</accession>
<dbReference type="RefSeq" id="WP_103685003.1">
    <property type="nucleotide sequence ID" value="NZ_PQGG01000031.1"/>
</dbReference>
<sequence length="440" mass="48362">MPPRDRQIHRRIRALAWPMILANLSAPLLGIVDTAILGHLGDSRYLSAVAISTSLLAFLYWGFGFLRMGTTGASAQTANMQESAGLLLKALLLSLVIALFILLAGHKLSHLGLRLMNADSTLLPLAQSYLHIRLFSAPAVLATYVVIGWLIGQQNTRWPLLIAIGTNVLNIALDYLFIVKLNLHSDGAAIASVISEYCGFGLALWAVRSSLKHSISFGIKQTWRYGPQIKQLLSSNLQLFIRTAALLFSFAFFTAQSAALGQNQLAANAILLQLMMISAYGLDGFAHAAEALVGEAYKHRDAQMLIATCRACAKYCAITAVTVSAALFLLEPPIIMVMTDLTAVRELVRDYYGWLVWLPILCAPSYLLDGIYIGTLKTKAMQWCMLFCVCLVFLPLWGLSQHWGNNGLWFAFCIFNLARGLSLALMFRRCVLKELKASSS</sequence>
<evidence type="ECO:0000256" key="3">
    <source>
        <dbReference type="ARBA" id="ARBA00022692"/>
    </source>
</evidence>
<feature type="transmembrane region" description="Helical" evidence="6">
    <location>
        <begin position="239"/>
        <end position="258"/>
    </location>
</feature>
<feature type="transmembrane region" description="Helical" evidence="6">
    <location>
        <begin position="270"/>
        <end position="294"/>
    </location>
</feature>
<feature type="transmembrane region" description="Helical" evidence="6">
    <location>
        <begin position="86"/>
        <end position="108"/>
    </location>
</feature>
<gene>
    <name evidence="7" type="ORF">C0068_13510</name>
</gene>
<dbReference type="InterPro" id="IPR044644">
    <property type="entry name" value="DinF-like"/>
</dbReference>
<protein>
    <submittedName>
        <fullName evidence="7">MATE family efflux transporter</fullName>
    </submittedName>
</protein>
<evidence type="ECO:0000313" key="8">
    <source>
        <dbReference type="Proteomes" id="UP000237222"/>
    </source>
</evidence>
<feature type="transmembrane region" description="Helical" evidence="6">
    <location>
        <begin position="351"/>
        <end position="368"/>
    </location>
</feature>
<dbReference type="InterPro" id="IPR002528">
    <property type="entry name" value="MATE_fam"/>
</dbReference>
<feature type="transmembrane region" description="Helical" evidence="6">
    <location>
        <begin position="189"/>
        <end position="207"/>
    </location>
</feature>
<comment type="subcellular location">
    <subcellularLocation>
        <location evidence="1">Membrane</location>
        <topology evidence="1">Multi-pass membrane protein</topology>
    </subcellularLocation>
</comment>
<dbReference type="GO" id="GO:0015297">
    <property type="term" value="F:antiporter activity"/>
    <property type="evidence" value="ECO:0007669"/>
    <property type="project" value="InterPro"/>
</dbReference>
<dbReference type="CDD" id="cd13136">
    <property type="entry name" value="MATE_DinF_like"/>
    <property type="match status" value="1"/>
</dbReference>
<feature type="transmembrane region" description="Helical" evidence="6">
    <location>
        <begin position="158"/>
        <end position="177"/>
    </location>
</feature>
<feature type="transmembrane region" description="Helical" evidence="6">
    <location>
        <begin position="12"/>
        <end position="32"/>
    </location>
</feature>
<reference evidence="7" key="1">
    <citation type="submission" date="2018-01" db="EMBL/GenBank/DDBJ databases">
        <authorList>
            <person name="Yu X.-D."/>
        </authorList>
    </citation>
    <scope>NUCLEOTIDE SEQUENCE</scope>
    <source>
        <strain evidence="7">ZX-21</strain>
    </source>
</reference>
<dbReference type="Pfam" id="PF01554">
    <property type="entry name" value="MatE"/>
    <property type="match status" value="2"/>
</dbReference>
<comment type="similarity">
    <text evidence="2">Belongs to the multi antimicrobial extrusion (MATE) (TC 2.A.66.1) family.</text>
</comment>
<dbReference type="EMBL" id="PQGG01000031">
    <property type="protein sequence ID" value="POP52020.1"/>
    <property type="molecule type" value="Genomic_DNA"/>
</dbReference>
<dbReference type="OrthoDB" id="9789527at2"/>
<name>A0A2S4HDH9_9GAMM</name>
<organism evidence="7 8">
    <name type="scientific">Zhongshania marina</name>
    <dbReference type="NCBI Taxonomy" id="2304603"/>
    <lineage>
        <taxon>Bacteria</taxon>
        <taxon>Pseudomonadati</taxon>
        <taxon>Pseudomonadota</taxon>
        <taxon>Gammaproteobacteria</taxon>
        <taxon>Cellvibrionales</taxon>
        <taxon>Spongiibacteraceae</taxon>
        <taxon>Zhongshania</taxon>
    </lineage>
</organism>
<dbReference type="Proteomes" id="UP000237222">
    <property type="component" value="Unassembled WGS sequence"/>
</dbReference>
<evidence type="ECO:0000256" key="2">
    <source>
        <dbReference type="ARBA" id="ARBA00010199"/>
    </source>
</evidence>
<feature type="transmembrane region" description="Helical" evidence="6">
    <location>
        <begin position="380"/>
        <end position="400"/>
    </location>
</feature>